<keyword evidence="3" id="KW-1003">Cell membrane</keyword>
<comment type="caution">
    <text evidence="9">The sequence shown here is derived from an EMBL/GenBank/DDBJ whole genome shotgun (WGS) entry which is preliminary data.</text>
</comment>
<evidence type="ECO:0000313" key="9">
    <source>
        <dbReference type="EMBL" id="RBW68156.1"/>
    </source>
</evidence>
<evidence type="ECO:0000256" key="7">
    <source>
        <dbReference type="SAM" id="Phobius"/>
    </source>
</evidence>
<organism evidence="9 10">
    <name type="scientific">Bacillus taeanensis</name>
    <dbReference type="NCBI Taxonomy" id="273032"/>
    <lineage>
        <taxon>Bacteria</taxon>
        <taxon>Bacillati</taxon>
        <taxon>Bacillota</taxon>
        <taxon>Bacilli</taxon>
        <taxon>Bacillales</taxon>
        <taxon>Bacillaceae</taxon>
        <taxon>Bacillus</taxon>
    </lineage>
</organism>
<accession>A0A366XR23</accession>
<proteinExistence type="inferred from homology"/>
<evidence type="ECO:0000256" key="6">
    <source>
        <dbReference type="ARBA" id="ARBA00023136"/>
    </source>
</evidence>
<feature type="transmembrane region" description="Helical" evidence="7">
    <location>
        <begin position="6"/>
        <end position="24"/>
    </location>
</feature>
<evidence type="ECO:0000256" key="4">
    <source>
        <dbReference type="ARBA" id="ARBA00022692"/>
    </source>
</evidence>
<evidence type="ECO:0000259" key="8">
    <source>
        <dbReference type="Pfam" id="PF04239"/>
    </source>
</evidence>
<evidence type="ECO:0000256" key="3">
    <source>
        <dbReference type="ARBA" id="ARBA00022475"/>
    </source>
</evidence>
<comment type="similarity">
    <text evidence="2">Belongs to the UPF0702 family.</text>
</comment>
<sequence>MEFQWIWKAILIVFIGTMLLRLGGRKSISQMTVAQTVIMISIGTLLIQPVSEKNVWVTFLIAGLLIATLITMEYLQLKFDKFENLITGKAVMVIENGILNEKQLKKVRLTVDQLEMRLRQHNISKISDVKWATIETSGQLGFELKDAFKPATKGDLDKILQLLNSTYPMQAQPLSSQQPPQMQADLFTEVNQQGNHQEPKHLQ</sequence>
<protein>
    <submittedName>
        <fullName evidence="9">DUF421 domain-containing protein</fullName>
    </submittedName>
</protein>
<dbReference type="InterPro" id="IPR023090">
    <property type="entry name" value="UPF0702_alpha/beta_dom_sf"/>
</dbReference>
<keyword evidence="10" id="KW-1185">Reference proteome</keyword>
<feature type="transmembrane region" description="Helical" evidence="7">
    <location>
        <begin position="56"/>
        <end position="75"/>
    </location>
</feature>
<keyword evidence="5 7" id="KW-1133">Transmembrane helix</keyword>
<dbReference type="AlphaFoldDB" id="A0A366XR23"/>
<dbReference type="RefSeq" id="WP_113807490.1">
    <property type="nucleotide sequence ID" value="NZ_QOCW01000024.1"/>
</dbReference>
<dbReference type="OrthoDB" id="1796697at2"/>
<comment type="subcellular location">
    <subcellularLocation>
        <location evidence="1">Cell membrane</location>
        <topology evidence="1">Multi-pass membrane protein</topology>
    </subcellularLocation>
</comment>
<reference evidence="9 10" key="1">
    <citation type="submission" date="2018-07" db="EMBL/GenBank/DDBJ databases">
        <title>Lottiidibacillus patelloidae gen. nov., sp. nov., isolated from the intestinal tract of a marine limpet and the reclassification of B. taeanensis BH030017T, B. algicola KMM 3737T and B. hwajinpoensis SW-72T as genus Lottiidibacillus.</title>
        <authorList>
            <person name="Liu R."/>
            <person name="Huang Z."/>
        </authorList>
    </citation>
    <scope>NUCLEOTIDE SEQUENCE [LARGE SCALE GENOMIC DNA]</scope>
    <source>
        <strain evidence="9 10">BH030017</strain>
    </source>
</reference>
<dbReference type="InterPro" id="IPR007353">
    <property type="entry name" value="DUF421"/>
</dbReference>
<dbReference type="Pfam" id="PF04239">
    <property type="entry name" value="DUF421"/>
    <property type="match status" value="1"/>
</dbReference>
<evidence type="ECO:0000256" key="5">
    <source>
        <dbReference type="ARBA" id="ARBA00022989"/>
    </source>
</evidence>
<dbReference type="Proteomes" id="UP000253314">
    <property type="component" value="Unassembled WGS sequence"/>
</dbReference>
<evidence type="ECO:0000256" key="2">
    <source>
        <dbReference type="ARBA" id="ARBA00006448"/>
    </source>
</evidence>
<keyword evidence="4 7" id="KW-0812">Transmembrane</keyword>
<feature type="domain" description="YetF C-terminal" evidence="8">
    <location>
        <begin position="78"/>
        <end position="152"/>
    </location>
</feature>
<gene>
    <name evidence="9" type="ORF">DS031_18230</name>
</gene>
<keyword evidence="6 7" id="KW-0472">Membrane</keyword>
<dbReference type="GO" id="GO:0005886">
    <property type="term" value="C:plasma membrane"/>
    <property type="evidence" value="ECO:0007669"/>
    <property type="project" value="UniProtKB-SubCell"/>
</dbReference>
<evidence type="ECO:0000256" key="1">
    <source>
        <dbReference type="ARBA" id="ARBA00004651"/>
    </source>
</evidence>
<evidence type="ECO:0000313" key="10">
    <source>
        <dbReference type="Proteomes" id="UP000253314"/>
    </source>
</evidence>
<name>A0A366XR23_9BACI</name>
<dbReference type="PANTHER" id="PTHR34582">
    <property type="entry name" value="UPF0702 TRANSMEMBRANE PROTEIN YCAP"/>
    <property type="match status" value="1"/>
</dbReference>
<dbReference type="Gene3D" id="3.30.240.20">
    <property type="entry name" value="bsu07140 like domains"/>
    <property type="match status" value="1"/>
</dbReference>
<feature type="transmembrane region" description="Helical" evidence="7">
    <location>
        <begin position="31"/>
        <end position="50"/>
    </location>
</feature>
<dbReference type="PANTHER" id="PTHR34582:SF2">
    <property type="entry name" value="UPF0702 TRANSMEMBRANE PROTEIN YDFR"/>
    <property type="match status" value="1"/>
</dbReference>
<dbReference type="EMBL" id="QOCW01000024">
    <property type="protein sequence ID" value="RBW68156.1"/>
    <property type="molecule type" value="Genomic_DNA"/>
</dbReference>